<dbReference type="NCBIfam" id="NF006942">
    <property type="entry name" value="PRK09424.1"/>
    <property type="match status" value="1"/>
</dbReference>
<reference evidence="15" key="1">
    <citation type="journal article" date="2015" name="Proc. Natl. Acad. Sci. U.S.A.">
        <title>Bacterial clade with the ribosomal RNA operon on a small plasmid rather than the chromosome.</title>
        <authorList>
            <person name="Anda M."/>
            <person name="Ohtsubo Y."/>
            <person name="Okubo T."/>
            <person name="Sugawara M."/>
            <person name="Nagata Y."/>
            <person name="Tsuda M."/>
            <person name="Minamisawa K."/>
            <person name="Mitsui H."/>
        </authorList>
    </citation>
    <scope>NUCLEOTIDE SEQUENCE</scope>
    <source>
        <strain evidence="15">DSM 15513</strain>
    </source>
</reference>
<evidence type="ECO:0000256" key="3">
    <source>
        <dbReference type="ARBA" id="ARBA00012943"/>
    </source>
</evidence>
<dbReference type="PANTHER" id="PTHR10160">
    <property type="entry name" value="NAD(P) TRANSHYDROGENASE"/>
    <property type="match status" value="1"/>
</dbReference>
<feature type="compositionally biased region" description="Polar residues" evidence="12">
    <location>
        <begin position="375"/>
        <end position="387"/>
    </location>
</feature>
<dbReference type="GO" id="GO:0016491">
    <property type="term" value="F:oxidoreductase activity"/>
    <property type="evidence" value="ECO:0007669"/>
    <property type="project" value="InterPro"/>
</dbReference>
<evidence type="ECO:0000256" key="7">
    <source>
        <dbReference type="ARBA" id="ARBA00023027"/>
    </source>
</evidence>
<dbReference type="PROSITE" id="PS00837">
    <property type="entry name" value="ALADH_PNT_2"/>
    <property type="match status" value="1"/>
</dbReference>
<comment type="function">
    <text evidence="1">The transhydrogenation between NADH and NADP is coupled to respiration and ATP hydrolysis and functions as a proton pump across the membrane.</text>
</comment>
<dbReference type="InterPro" id="IPR008143">
    <property type="entry name" value="Ala_DH/PNT_CS2"/>
</dbReference>
<dbReference type="GO" id="GO:0005886">
    <property type="term" value="C:plasma membrane"/>
    <property type="evidence" value="ECO:0007669"/>
    <property type="project" value="TreeGrafter"/>
</dbReference>
<keyword evidence="4" id="KW-0547">Nucleotide-binding</keyword>
<feature type="domain" description="Alanine dehydrogenase/pyridine nucleotide transhydrogenase N-terminal" evidence="14">
    <location>
        <begin position="4"/>
        <end position="136"/>
    </location>
</feature>
<proteinExistence type="inferred from homology"/>
<dbReference type="RefSeq" id="WP_007065767.1">
    <property type="nucleotide sequence ID" value="NZ_BBWO01000005.1"/>
</dbReference>
<dbReference type="SMART" id="SM01002">
    <property type="entry name" value="AlaDh_PNT_C"/>
    <property type="match status" value="1"/>
</dbReference>
<keyword evidence="6" id="KW-1278">Translocase</keyword>
<evidence type="ECO:0000256" key="4">
    <source>
        <dbReference type="ARBA" id="ARBA00022741"/>
    </source>
</evidence>
<evidence type="ECO:0000256" key="12">
    <source>
        <dbReference type="SAM" id="MobiDB-lite"/>
    </source>
</evidence>
<evidence type="ECO:0000256" key="8">
    <source>
        <dbReference type="ARBA" id="ARBA00048202"/>
    </source>
</evidence>
<feature type="region of interest" description="Disordered" evidence="12">
    <location>
        <begin position="370"/>
        <end position="399"/>
    </location>
</feature>
<evidence type="ECO:0000256" key="5">
    <source>
        <dbReference type="ARBA" id="ARBA00022857"/>
    </source>
</evidence>
<dbReference type="Pfam" id="PF05222">
    <property type="entry name" value="AlaDh_PNT_N"/>
    <property type="match status" value="1"/>
</dbReference>
<dbReference type="InterPro" id="IPR036291">
    <property type="entry name" value="NAD(P)-bd_dom_sf"/>
</dbReference>
<dbReference type="SUPFAM" id="SSF51735">
    <property type="entry name" value="NAD(P)-binding Rossmann-fold domains"/>
    <property type="match status" value="1"/>
</dbReference>
<sequence length="399" mass="41851">MKVFIPREQEGETRVAASPDTVKKLKGLGAEVVIQSGAGEHSKITDKAFEEAGAKIGDDKSGEDADVVLKVIRPTKPEAAGYKDGAVVLALMDPYGNETALRDLAEAGILAFSMELMPRITRAQVMDVLSSQANLAGYQAVIDASHEFDRAFPMMMTAAGTVPAAKVFVMGAGVAGLQAIATAKRLGARVSANDIRPATKEQVESLGAKFIAVEDEEFKEAEDSGGYATEMSAEYQKKQAELVEQHIAAQDVVITTALIPGKPAPKLVSKAMIEAMKPGSVLVDLAVERGGNIEGSKAGEIVDVGPARVIGYKNVAGRIAASASLLYAKNLSSFLETMIDKEAETAALKIDFEDELVKATLLTRGGKVVNERFGGTSSADSQESSGETAAKGNKGEGDS</sequence>
<dbReference type="EC" id="7.1.1.1" evidence="3"/>
<name>A0A0P0ZAM5_9HYPH</name>
<keyword evidence="7" id="KW-0520">NAD</keyword>
<dbReference type="EMBL" id="LC066397">
    <property type="protein sequence ID" value="BAT31223.1"/>
    <property type="molecule type" value="Genomic_DNA"/>
</dbReference>
<dbReference type="GO" id="GO:0050661">
    <property type="term" value="F:NADP binding"/>
    <property type="evidence" value="ECO:0007669"/>
    <property type="project" value="TreeGrafter"/>
</dbReference>
<comment type="similarity">
    <text evidence="2">Belongs to the AlaDH/PNT family.</text>
</comment>
<organism evidence="15">
    <name type="scientific">Fulvimarina pelagi</name>
    <dbReference type="NCBI Taxonomy" id="217511"/>
    <lineage>
        <taxon>Bacteria</taxon>
        <taxon>Pseudomonadati</taxon>
        <taxon>Pseudomonadota</taxon>
        <taxon>Alphaproteobacteria</taxon>
        <taxon>Hyphomicrobiales</taxon>
        <taxon>Aurantimonadaceae</taxon>
        <taxon>Fulvimarina</taxon>
    </lineage>
</organism>
<dbReference type="GO" id="GO:0006740">
    <property type="term" value="P:NADPH regeneration"/>
    <property type="evidence" value="ECO:0007669"/>
    <property type="project" value="TreeGrafter"/>
</dbReference>
<dbReference type="GO" id="GO:0008750">
    <property type="term" value="F:proton-translocating NAD(P)+ transhydrogenase activity"/>
    <property type="evidence" value="ECO:0007669"/>
    <property type="project" value="UniProtKB-EC"/>
</dbReference>
<dbReference type="PANTHER" id="PTHR10160:SF19">
    <property type="entry name" value="PROTON-TRANSLOCATING NAD(P)(+) TRANSHYDROGENASE"/>
    <property type="match status" value="1"/>
</dbReference>
<comment type="catalytic activity">
    <reaction evidence="8">
        <text>NAD(+) + NADPH + H(+)(in) = NADH + NADP(+) + H(+)(out)</text>
        <dbReference type="Rhea" id="RHEA:47992"/>
        <dbReference type="ChEBI" id="CHEBI:15378"/>
        <dbReference type="ChEBI" id="CHEBI:57540"/>
        <dbReference type="ChEBI" id="CHEBI:57783"/>
        <dbReference type="ChEBI" id="CHEBI:57945"/>
        <dbReference type="ChEBI" id="CHEBI:58349"/>
        <dbReference type="EC" id="7.1.1.1"/>
    </reaction>
</comment>
<dbReference type="InterPro" id="IPR007886">
    <property type="entry name" value="AlaDH/PNT_N"/>
</dbReference>
<dbReference type="SMART" id="SM01003">
    <property type="entry name" value="AlaDh_PNT_N"/>
    <property type="match status" value="1"/>
</dbReference>
<evidence type="ECO:0000259" key="13">
    <source>
        <dbReference type="SMART" id="SM01002"/>
    </source>
</evidence>
<dbReference type="Gene3D" id="3.40.50.720">
    <property type="entry name" value="NAD(P)-binding Rossmann-like Domain"/>
    <property type="match status" value="2"/>
</dbReference>
<accession>A0A0P0ZAM5</accession>
<evidence type="ECO:0000256" key="1">
    <source>
        <dbReference type="ARBA" id="ARBA00003943"/>
    </source>
</evidence>
<evidence type="ECO:0000256" key="6">
    <source>
        <dbReference type="ARBA" id="ARBA00022967"/>
    </source>
</evidence>
<dbReference type="FunFam" id="3.40.50.720:FF:000188">
    <property type="entry name" value="NAD(P) transhydrogenase alpha subunit 1"/>
    <property type="match status" value="1"/>
</dbReference>
<evidence type="ECO:0000256" key="9">
    <source>
        <dbReference type="ARBA" id="ARBA00071353"/>
    </source>
</evidence>
<dbReference type="SUPFAM" id="SSF52283">
    <property type="entry name" value="Formate/glycerate dehydrogenase catalytic domain-like"/>
    <property type="match status" value="1"/>
</dbReference>
<evidence type="ECO:0000256" key="10">
    <source>
        <dbReference type="ARBA" id="ARBA00076996"/>
    </source>
</evidence>
<evidence type="ECO:0000256" key="2">
    <source>
        <dbReference type="ARBA" id="ARBA00005689"/>
    </source>
</evidence>
<keyword evidence="5" id="KW-0521">NADP</keyword>
<dbReference type="CDD" id="cd05304">
    <property type="entry name" value="Rubrum_tdh"/>
    <property type="match status" value="1"/>
</dbReference>
<evidence type="ECO:0000259" key="14">
    <source>
        <dbReference type="SMART" id="SM01003"/>
    </source>
</evidence>
<dbReference type="AlphaFoldDB" id="A0A0P0ZAM5"/>
<evidence type="ECO:0000256" key="11">
    <source>
        <dbReference type="ARBA" id="ARBA00084087"/>
    </source>
</evidence>
<dbReference type="OrthoDB" id="9804592at2"/>
<feature type="domain" description="Alanine dehydrogenase/pyridine nucleotide transhydrogenase NAD(H)-binding" evidence="13">
    <location>
        <begin position="145"/>
        <end position="311"/>
    </location>
</feature>
<dbReference type="InterPro" id="IPR007698">
    <property type="entry name" value="AlaDH/PNT_NAD(H)-bd"/>
</dbReference>
<evidence type="ECO:0000313" key="15">
    <source>
        <dbReference type="EMBL" id="BAT31223.1"/>
    </source>
</evidence>
<protein>
    <recommendedName>
        <fullName evidence="9">NAD(P) transhydrogenase subunit alpha part 1</fullName>
        <ecNumber evidence="3">7.1.1.1</ecNumber>
    </recommendedName>
    <alternativeName>
        <fullName evidence="11">Nicotinamide nucleotide transhydrogenase subunit alpha 1</fullName>
    </alternativeName>
    <alternativeName>
        <fullName evidence="10">Pyridine nucleotide transhydrogenase subunit alpha 1</fullName>
    </alternativeName>
</protein>
<dbReference type="Pfam" id="PF01262">
    <property type="entry name" value="AlaDh_PNT_C"/>
    <property type="match status" value="1"/>
</dbReference>